<evidence type="ECO:0000313" key="1">
    <source>
        <dbReference type="EMBL" id="TRZ20000.1"/>
    </source>
</evidence>
<gene>
    <name evidence="1" type="ORF">HGM15179_007149</name>
</gene>
<organism evidence="1 2">
    <name type="scientific">Zosterops borbonicus</name>
    <dbReference type="NCBI Taxonomy" id="364589"/>
    <lineage>
        <taxon>Eukaryota</taxon>
        <taxon>Metazoa</taxon>
        <taxon>Chordata</taxon>
        <taxon>Craniata</taxon>
        <taxon>Vertebrata</taxon>
        <taxon>Euteleostomi</taxon>
        <taxon>Archelosauria</taxon>
        <taxon>Archosauria</taxon>
        <taxon>Dinosauria</taxon>
        <taxon>Saurischia</taxon>
        <taxon>Theropoda</taxon>
        <taxon>Coelurosauria</taxon>
        <taxon>Aves</taxon>
        <taxon>Neognathae</taxon>
        <taxon>Neoaves</taxon>
        <taxon>Telluraves</taxon>
        <taxon>Australaves</taxon>
        <taxon>Passeriformes</taxon>
        <taxon>Sylvioidea</taxon>
        <taxon>Zosteropidae</taxon>
        <taxon>Zosterops</taxon>
    </lineage>
</organism>
<dbReference type="Proteomes" id="UP000796761">
    <property type="component" value="Unassembled WGS sequence"/>
</dbReference>
<dbReference type="AlphaFoldDB" id="A0A8K1LMR4"/>
<proteinExistence type="predicted"/>
<comment type="caution">
    <text evidence="1">The sequence shown here is derived from an EMBL/GenBank/DDBJ whole genome shotgun (WGS) entry which is preliminary data.</text>
</comment>
<dbReference type="EMBL" id="SWJQ01000163">
    <property type="protein sequence ID" value="TRZ20000.1"/>
    <property type="molecule type" value="Genomic_DNA"/>
</dbReference>
<reference evidence="1" key="1">
    <citation type="submission" date="2019-04" db="EMBL/GenBank/DDBJ databases">
        <title>Genome assembly of Zosterops borbonicus 15179.</title>
        <authorList>
            <person name="Leroy T."/>
            <person name="Anselmetti Y."/>
            <person name="Tilak M.-K."/>
            <person name="Nabholz B."/>
        </authorList>
    </citation>
    <scope>NUCLEOTIDE SEQUENCE</scope>
    <source>
        <strain evidence="1">HGM_15179</strain>
        <tissue evidence="1">Muscle</tissue>
    </source>
</reference>
<evidence type="ECO:0000313" key="2">
    <source>
        <dbReference type="Proteomes" id="UP000796761"/>
    </source>
</evidence>
<keyword evidence="2" id="KW-1185">Reference proteome</keyword>
<dbReference type="PROSITE" id="PS51257">
    <property type="entry name" value="PROKAR_LIPOPROTEIN"/>
    <property type="match status" value="1"/>
</dbReference>
<protein>
    <submittedName>
        <fullName evidence="1">Uncharacterized protein</fullName>
    </submittedName>
</protein>
<sequence length="70" mass="7329">MGGFRQGIDGVTFVAQLIYCPPWVIISISCVMDPAAHSPGSAEAVGLGIAAPKDVVELQVQGVIDGYKQR</sequence>
<name>A0A8K1LMR4_9PASS</name>
<accession>A0A8K1LMR4</accession>